<evidence type="ECO:0000313" key="8">
    <source>
        <dbReference type="Proteomes" id="UP000267027"/>
    </source>
</evidence>
<dbReference type="EMBL" id="UYYA01004835">
    <property type="protein sequence ID" value="VDM63524.1"/>
    <property type="molecule type" value="Genomic_DNA"/>
</dbReference>
<dbReference type="WBParaSite" id="ACOC_0001193801-mRNA-1">
    <property type="protein sequence ID" value="ACOC_0001193801-mRNA-1"/>
    <property type="gene ID" value="ACOC_0001193801"/>
</dbReference>
<evidence type="ECO:0000256" key="3">
    <source>
        <dbReference type="ARBA" id="ARBA00022989"/>
    </source>
</evidence>
<dbReference type="OrthoDB" id="5812411at2759"/>
<keyword evidence="4 6" id="KW-0472">Membrane</keyword>
<keyword evidence="3 6" id="KW-1133">Transmembrane helix</keyword>
<dbReference type="GO" id="GO:0004930">
    <property type="term" value="F:G protein-coupled receptor activity"/>
    <property type="evidence" value="ECO:0007669"/>
    <property type="project" value="InterPro"/>
</dbReference>
<evidence type="ECO:0000256" key="1">
    <source>
        <dbReference type="ARBA" id="ARBA00004141"/>
    </source>
</evidence>
<accession>A0A158PLY6</accession>
<gene>
    <name evidence="7" type="ORF">ACOC_LOCUS11939</name>
</gene>
<dbReference type="Proteomes" id="UP000267027">
    <property type="component" value="Unassembled WGS sequence"/>
</dbReference>
<dbReference type="GO" id="GO:0007606">
    <property type="term" value="P:sensory perception of chemical stimulus"/>
    <property type="evidence" value="ECO:0007669"/>
    <property type="project" value="InterPro"/>
</dbReference>
<dbReference type="PANTHER" id="PTHR31582">
    <property type="entry name" value="SERPENTINE RECEPTOR, CLASS A (ALPHA)-RELATED-RELATED"/>
    <property type="match status" value="1"/>
</dbReference>
<reference evidence="9" key="1">
    <citation type="submission" date="2016-04" db="UniProtKB">
        <authorList>
            <consortium name="WormBaseParasite"/>
        </authorList>
    </citation>
    <scope>IDENTIFICATION</scope>
</reference>
<proteinExistence type="inferred from homology"/>
<evidence type="ECO:0000256" key="6">
    <source>
        <dbReference type="SAM" id="Phobius"/>
    </source>
</evidence>
<protein>
    <submittedName>
        <fullName evidence="9">G protein-coupled receptor</fullName>
    </submittedName>
</protein>
<name>A0A158PLY6_ANGCS</name>
<comment type="subcellular location">
    <subcellularLocation>
        <location evidence="1">Membrane</location>
        <topology evidence="1">Multi-pass membrane protein</topology>
    </subcellularLocation>
</comment>
<evidence type="ECO:0000313" key="7">
    <source>
        <dbReference type="EMBL" id="VDM63524.1"/>
    </source>
</evidence>
<reference evidence="7 8" key="2">
    <citation type="submission" date="2018-11" db="EMBL/GenBank/DDBJ databases">
        <authorList>
            <consortium name="Pathogen Informatics"/>
        </authorList>
    </citation>
    <scope>NUCLEOTIDE SEQUENCE [LARGE SCALE GENOMIC DNA]</scope>
    <source>
        <strain evidence="7 8">Costa Rica</strain>
    </source>
</reference>
<feature type="transmembrane region" description="Helical" evidence="6">
    <location>
        <begin position="109"/>
        <end position="130"/>
    </location>
</feature>
<dbReference type="InterPro" id="IPR000344">
    <property type="entry name" value="7TM_GPCR_serpentine_rcpt_Sra"/>
</dbReference>
<feature type="transmembrane region" description="Helical" evidence="6">
    <location>
        <begin position="157"/>
        <end position="179"/>
    </location>
</feature>
<dbReference type="GO" id="GO:0016020">
    <property type="term" value="C:membrane"/>
    <property type="evidence" value="ECO:0007669"/>
    <property type="project" value="UniProtKB-SubCell"/>
</dbReference>
<keyword evidence="8" id="KW-1185">Reference proteome</keyword>
<evidence type="ECO:0000256" key="4">
    <source>
        <dbReference type="ARBA" id="ARBA00023136"/>
    </source>
</evidence>
<evidence type="ECO:0000256" key="5">
    <source>
        <dbReference type="ARBA" id="ARBA00037994"/>
    </source>
</evidence>
<feature type="transmembrane region" description="Helical" evidence="6">
    <location>
        <begin position="66"/>
        <end position="88"/>
    </location>
</feature>
<keyword evidence="2 6" id="KW-0812">Transmembrane</keyword>
<dbReference type="AlphaFoldDB" id="A0A158PLY6"/>
<organism evidence="9">
    <name type="scientific">Angiostrongylus costaricensis</name>
    <name type="common">Nematode worm</name>
    <dbReference type="NCBI Taxonomy" id="334426"/>
    <lineage>
        <taxon>Eukaryota</taxon>
        <taxon>Metazoa</taxon>
        <taxon>Ecdysozoa</taxon>
        <taxon>Nematoda</taxon>
        <taxon>Chromadorea</taxon>
        <taxon>Rhabditida</taxon>
        <taxon>Rhabditina</taxon>
        <taxon>Rhabditomorpha</taxon>
        <taxon>Strongyloidea</taxon>
        <taxon>Metastrongylidae</taxon>
        <taxon>Angiostrongylus</taxon>
    </lineage>
</organism>
<comment type="similarity">
    <text evidence="5">Belongs to the nematode receptor-like protein sra family.</text>
</comment>
<dbReference type="Pfam" id="PF02117">
    <property type="entry name" value="7TM_GPCR_Sra"/>
    <property type="match status" value="1"/>
</dbReference>
<evidence type="ECO:0000313" key="9">
    <source>
        <dbReference type="WBParaSite" id="ACOC_0001193801-mRNA-1"/>
    </source>
</evidence>
<evidence type="ECO:0000256" key="2">
    <source>
        <dbReference type="ARBA" id="ARBA00022692"/>
    </source>
</evidence>
<sequence>MHYGRGRDRQAVVIDCCPMSSHGALRRYPYFFRKVHRYLKAIDGLEYIISDAIATVHAFANLHAVVMIAIQVVASFLASFVLFYSDLYDDPVLTCLRRPAASTMKFNRLLYSFTAVGLLAVTANICLFIINRRKQDTLRFNVTHRFEAYENVLLTKWIGLVAIAQFVFMTTDSLAIFLIRTRSRNLPDVTREVLINWFYTLSTSRDTGSVSAGAVLYSFIATDIASGHPSHFEETHGMQQSDDK</sequence>